<comment type="caution">
    <text evidence="8">The sequence shown here is derived from an EMBL/GenBank/DDBJ whole genome shotgun (WGS) entry which is preliminary data.</text>
</comment>
<gene>
    <name evidence="8" type="ORF">SHI21_17580</name>
</gene>
<reference evidence="8 9" key="1">
    <citation type="submission" date="2023-11" db="EMBL/GenBank/DDBJ databases">
        <title>A Novel Polar Bacteriovorax (B. antarcticus) Isolated from the Biocrust in Antarctica.</title>
        <authorList>
            <person name="Mun W."/>
            <person name="Choi S.Y."/>
            <person name="Mitchell R.J."/>
        </authorList>
    </citation>
    <scope>NUCLEOTIDE SEQUENCE [LARGE SCALE GENOMIC DNA]</scope>
    <source>
        <strain evidence="8 9">PP10</strain>
    </source>
</reference>
<dbReference type="InterPro" id="IPR050966">
    <property type="entry name" value="Glutamyl_endopeptidase"/>
</dbReference>
<dbReference type="Pfam" id="PF00089">
    <property type="entry name" value="Trypsin"/>
    <property type="match status" value="1"/>
</dbReference>
<keyword evidence="3 6" id="KW-0732">Signal</keyword>
<evidence type="ECO:0000256" key="1">
    <source>
        <dbReference type="ARBA" id="ARBA00008764"/>
    </source>
</evidence>
<keyword evidence="2 6" id="KW-0645">Protease</keyword>
<evidence type="ECO:0000313" key="8">
    <source>
        <dbReference type="EMBL" id="MEA9358048.1"/>
    </source>
</evidence>
<dbReference type="EC" id="3.4.21.-" evidence="6"/>
<organism evidence="8 9">
    <name type="scientific">Bacteriovorax antarcticus</name>
    <dbReference type="NCBI Taxonomy" id="3088717"/>
    <lineage>
        <taxon>Bacteria</taxon>
        <taxon>Pseudomonadati</taxon>
        <taxon>Bdellovibrionota</taxon>
        <taxon>Bacteriovoracia</taxon>
        <taxon>Bacteriovoracales</taxon>
        <taxon>Bacteriovoracaceae</taxon>
        <taxon>Bacteriovorax</taxon>
    </lineage>
</organism>
<dbReference type="PANTHER" id="PTHR15462">
    <property type="entry name" value="SERINE PROTEASE"/>
    <property type="match status" value="1"/>
</dbReference>
<keyword evidence="5 6" id="KW-0720">Serine protease</keyword>
<feature type="domain" description="Peptidase S1" evidence="7">
    <location>
        <begin position="43"/>
        <end position="225"/>
    </location>
</feature>
<dbReference type="Gene3D" id="2.40.10.10">
    <property type="entry name" value="Trypsin-like serine proteases"/>
    <property type="match status" value="2"/>
</dbReference>
<evidence type="ECO:0000256" key="4">
    <source>
        <dbReference type="ARBA" id="ARBA00022801"/>
    </source>
</evidence>
<evidence type="ECO:0000256" key="2">
    <source>
        <dbReference type="ARBA" id="ARBA00022670"/>
    </source>
</evidence>
<proteinExistence type="inferred from homology"/>
<dbReference type="EMBL" id="JAYGJQ010000002">
    <property type="protein sequence ID" value="MEA9358048.1"/>
    <property type="molecule type" value="Genomic_DNA"/>
</dbReference>
<evidence type="ECO:0000313" key="9">
    <source>
        <dbReference type="Proteomes" id="UP001302274"/>
    </source>
</evidence>
<dbReference type="PRINTS" id="PR00839">
    <property type="entry name" value="V8PROTEASE"/>
</dbReference>
<accession>A0ABU5VY98</accession>
<dbReference type="InterPro" id="IPR018114">
    <property type="entry name" value="TRYPSIN_HIS"/>
</dbReference>
<dbReference type="InterPro" id="IPR009003">
    <property type="entry name" value="Peptidase_S1_PA"/>
</dbReference>
<feature type="chain" id="PRO_5044999900" description="Serine protease" evidence="6">
    <location>
        <begin position="19"/>
        <end position="251"/>
    </location>
</feature>
<name>A0ABU5VY98_9BACT</name>
<dbReference type="PANTHER" id="PTHR15462:SF8">
    <property type="entry name" value="SERINE PROTEASE"/>
    <property type="match status" value="1"/>
</dbReference>
<sequence length="251" mass="27819">MKQLLILLALTFSFQAFAEIEIGDKELFGQYLREQITDTSKAPYSFVGKLNTSCTATMIGPKHFITAGHCVYDVYGRQLTNYLVFTPRQIENGTYPFGQIKAKKIFIQKEFMDRLDVAYDFAVVELAAPIGTKTGWAELQVVTNESSLKKIRITGYPQDEILDTMWSVTCPATIKGTEIRYKCDTSSGMSGSSLFSAKAPGAQETIYGIHSWGSSETNAGVIINQKNFDTINAWKNGVNFPANTVTKDLAN</sequence>
<evidence type="ECO:0000256" key="6">
    <source>
        <dbReference type="RuleBase" id="RU004296"/>
    </source>
</evidence>
<evidence type="ECO:0000256" key="3">
    <source>
        <dbReference type="ARBA" id="ARBA00022729"/>
    </source>
</evidence>
<dbReference type="Proteomes" id="UP001302274">
    <property type="component" value="Unassembled WGS sequence"/>
</dbReference>
<dbReference type="GO" id="GO:0016787">
    <property type="term" value="F:hydrolase activity"/>
    <property type="evidence" value="ECO:0007669"/>
    <property type="project" value="UniProtKB-KW"/>
</dbReference>
<protein>
    <recommendedName>
        <fullName evidence="6">Serine protease</fullName>
        <ecNumber evidence="6">3.4.21.-</ecNumber>
    </recommendedName>
</protein>
<dbReference type="InterPro" id="IPR043504">
    <property type="entry name" value="Peptidase_S1_PA_chymotrypsin"/>
</dbReference>
<dbReference type="InterPro" id="IPR008256">
    <property type="entry name" value="Peptidase_S1B"/>
</dbReference>
<comment type="similarity">
    <text evidence="1 6">Belongs to the peptidase S1B family.</text>
</comment>
<evidence type="ECO:0000259" key="7">
    <source>
        <dbReference type="Pfam" id="PF00089"/>
    </source>
</evidence>
<feature type="signal peptide" evidence="6">
    <location>
        <begin position="1"/>
        <end position="18"/>
    </location>
</feature>
<dbReference type="RefSeq" id="WP_323578293.1">
    <property type="nucleotide sequence ID" value="NZ_JAYGJQ010000002.1"/>
</dbReference>
<dbReference type="InterPro" id="IPR001254">
    <property type="entry name" value="Trypsin_dom"/>
</dbReference>
<dbReference type="SUPFAM" id="SSF50494">
    <property type="entry name" value="Trypsin-like serine proteases"/>
    <property type="match status" value="1"/>
</dbReference>
<keyword evidence="4 6" id="KW-0378">Hydrolase</keyword>
<dbReference type="PROSITE" id="PS00134">
    <property type="entry name" value="TRYPSIN_HIS"/>
    <property type="match status" value="1"/>
</dbReference>
<keyword evidence="9" id="KW-1185">Reference proteome</keyword>
<evidence type="ECO:0000256" key="5">
    <source>
        <dbReference type="ARBA" id="ARBA00022825"/>
    </source>
</evidence>